<name>A0A1V6M286_9BACT</name>
<dbReference type="AlphaFoldDB" id="A0A1V6M286"/>
<dbReference type="Proteomes" id="UP000242219">
    <property type="component" value="Unassembled WGS sequence"/>
</dbReference>
<evidence type="ECO:0000313" key="2">
    <source>
        <dbReference type="Proteomes" id="UP000242219"/>
    </source>
</evidence>
<evidence type="ECO:0000313" key="1">
    <source>
        <dbReference type="EMBL" id="OQD46521.1"/>
    </source>
</evidence>
<comment type="caution">
    <text evidence="1">The sequence shown here is derived from an EMBL/GenBank/DDBJ whole genome shotgun (WGS) entry which is preliminary data.</text>
</comment>
<keyword evidence="2" id="KW-1185">Reference proteome</keyword>
<proteinExistence type="predicted"/>
<protein>
    <submittedName>
        <fullName evidence="1">Uncharacterized protein</fullName>
    </submittedName>
</protein>
<organism evidence="1 2">
    <name type="scientific">Candidatus Brocadia sapporoensis</name>
    <dbReference type="NCBI Taxonomy" id="392547"/>
    <lineage>
        <taxon>Bacteria</taxon>
        <taxon>Pseudomonadati</taxon>
        <taxon>Planctomycetota</taxon>
        <taxon>Candidatus Brocadiia</taxon>
        <taxon>Candidatus Brocadiales</taxon>
        <taxon>Candidatus Brocadiaceae</taxon>
        <taxon>Candidatus Brocadia</taxon>
    </lineage>
</organism>
<reference evidence="1 2" key="1">
    <citation type="journal article" date="2016" name="Genome Announc.">
        <title>Draft Genome Sequence of the Anaerobic Ammonium-Oxidizing Bacterium 'Candidatus Brocadia sp. 40'.</title>
        <authorList>
            <person name="Ali M."/>
            <person name="Haroon M.F."/>
            <person name="Narita Y."/>
            <person name="Zhang L."/>
            <person name="Rangel Shaw D."/>
            <person name="Okabe S."/>
            <person name="Saikaly P.E."/>
        </authorList>
    </citation>
    <scope>NUCLEOTIDE SEQUENCE [LARGE SCALE GENOMIC DNA]</scope>
    <source>
        <strain evidence="1 2">40</strain>
    </source>
</reference>
<dbReference type="EMBL" id="MJUW02000030">
    <property type="protein sequence ID" value="OQD46521.1"/>
    <property type="molecule type" value="Genomic_DNA"/>
</dbReference>
<gene>
    <name evidence="1" type="ORF">BIY37_02870</name>
</gene>
<accession>A0A1V6M286</accession>
<sequence>MNKTANTLSIKLWPFLLCDGNQLWRHLRDLINIHAKREKCEKRICLFTNKFLSYFSIDGFFAR</sequence>